<proteinExistence type="inferred from homology"/>
<keyword evidence="14" id="KW-1185">Reference proteome</keyword>
<comment type="catalytic activity">
    <reaction evidence="10">
        <text>L-arginine + 2-oxoglutarate + O2 = guanidine + L-glutamate 5-semialdehyde + succinate + CO2</text>
        <dbReference type="Rhea" id="RHEA:31535"/>
        <dbReference type="ChEBI" id="CHEBI:15379"/>
        <dbReference type="ChEBI" id="CHEBI:16526"/>
        <dbReference type="ChEBI" id="CHEBI:16810"/>
        <dbReference type="ChEBI" id="CHEBI:30031"/>
        <dbReference type="ChEBI" id="CHEBI:30087"/>
        <dbReference type="ChEBI" id="CHEBI:32682"/>
        <dbReference type="ChEBI" id="CHEBI:58066"/>
        <dbReference type="EC" id="1.14.20.7"/>
    </reaction>
</comment>
<dbReference type="PANTHER" id="PTHR47990">
    <property type="entry name" value="2-OXOGLUTARATE (2OG) AND FE(II)-DEPENDENT OXYGENASE SUPERFAMILY PROTEIN-RELATED"/>
    <property type="match status" value="1"/>
</dbReference>
<dbReference type="PRINTS" id="PR00682">
    <property type="entry name" value="IPNSYNTHASE"/>
</dbReference>
<comment type="similarity">
    <text evidence="11">Belongs to the iron/ascorbate-dependent oxidoreductase family.</text>
</comment>
<dbReference type="GO" id="GO:0046872">
    <property type="term" value="F:metal ion binding"/>
    <property type="evidence" value="ECO:0007669"/>
    <property type="project" value="UniProtKB-KW"/>
</dbReference>
<dbReference type="InterPro" id="IPR026992">
    <property type="entry name" value="DIOX_N"/>
</dbReference>
<name>V2TVF1_9GAMM</name>
<evidence type="ECO:0000256" key="1">
    <source>
        <dbReference type="ARBA" id="ARBA00001954"/>
    </source>
</evidence>
<comment type="cofactor">
    <cofactor evidence="1">
        <name>Fe(2+)</name>
        <dbReference type="ChEBI" id="CHEBI:29033"/>
    </cofactor>
</comment>
<dbReference type="Pfam" id="PF14226">
    <property type="entry name" value="DIOX_N"/>
    <property type="match status" value="1"/>
</dbReference>
<dbReference type="Proteomes" id="UP000023785">
    <property type="component" value="Unassembled WGS sequence"/>
</dbReference>
<keyword evidence="11" id="KW-0560">Oxidoreductase</keyword>
<dbReference type="Pfam" id="PF03171">
    <property type="entry name" value="2OG-FeII_Oxy"/>
    <property type="match status" value="1"/>
</dbReference>
<dbReference type="Gene3D" id="2.60.120.330">
    <property type="entry name" value="B-lactam Antibiotic, Isopenicillin N Synthase, Chain"/>
    <property type="match status" value="1"/>
</dbReference>
<comment type="catalytic activity">
    <reaction evidence="9">
        <text>2-oxoglutarate + O2 + 2 H(+) = ethene + 3 CO2 + H2O</text>
        <dbReference type="Rhea" id="RHEA:31523"/>
        <dbReference type="ChEBI" id="CHEBI:15377"/>
        <dbReference type="ChEBI" id="CHEBI:15378"/>
        <dbReference type="ChEBI" id="CHEBI:15379"/>
        <dbReference type="ChEBI" id="CHEBI:16526"/>
        <dbReference type="ChEBI" id="CHEBI:16810"/>
        <dbReference type="ChEBI" id="CHEBI:18153"/>
        <dbReference type="EC" id="1.13.12.19"/>
    </reaction>
</comment>
<dbReference type="RefSeq" id="WP_023271900.1">
    <property type="nucleotide sequence ID" value="NZ_KI530712.1"/>
</dbReference>
<comment type="pathway">
    <text evidence="2">Alkene biosynthesis; ethylene biosynthesis via 2-oxoglutarate.</text>
</comment>
<dbReference type="EC" id="1.14.20.7" evidence="3"/>
<feature type="domain" description="Fe2OG dioxygenase" evidence="12">
    <location>
        <begin position="180"/>
        <end position="279"/>
    </location>
</feature>
<evidence type="ECO:0000256" key="4">
    <source>
        <dbReference type="ARBA" id="ARBA00012531"/>
    </source>
</evidence>
<evidence type="ECO:0000256" key="3">
    <source>
        <dbReference type="ARBA" id="ARBA00012293"/>
    </source>
</evidence>
<dbReference type="InterPro" id="IPR005123">
    <property type="entry name" value="Oxoglu/Fe-dep_dioxygenase_dom"/>
</dbReference>
<dbReference type="OrthoDB" id="21825at2"/>
<organism evidence="13 14">
    <name type="scientific">Acinetobacter nectaris CIP 110549</name>
    <dbReference type="NCBI Taxonomy" id="1392540"/>
    <lineage>
        <taxon>Bacteria</taxon>
        <taxon>Pseudomonadati</taxon>
        <taxon>Pseudomonadota</taxon>
        <taxon>Gammaproteobacteria</taxon>
        <taxon>Moraxellales</taxon>
        <taxon>Moraxellaceae</taxon>
        <taxon>Acinetobacter</taxon>
    </lineage>
</organism>
<dbReference type="STRING" id="1392540.P256_00297"/>
<protein>
    <recommendedName>
        <fullName evidence="5">2-oxoglutarate-dependent ethylene/succinate-forming enzyme</fullName>
        <ecNumber evidence="4">1.13.12.19</ecNumber>
        <ecNumber evidence="3">1.14.20.7</ecNumber>
    </recommendedName>
    <alternativeName>
        <fullName evidence="7">2-oxoglutarate dioxygenase (ethylene-forming)</fullName>
    </alternativeName>
    <alternativeName>
        <fullName evidence="8">2-oxoglutarate/L-arginine monooxygenase/decarboxylase (succinate-forming)</fullName>
    </alternativeName>
</protein>
<evidence type="ECO:0000313" key="13">
    <source>
        <dbReference type="EMBL" id="ESK41307.1"/>
    </source>
</evidence>
<evidence type="ECO:0000256" key="10">
    <source>
        <dbReference type="ARBA" id="ARBA00049359"/>
    </source>
</evidence>
<dbReference type="InterPro" id="IPR044861">
    <property type="entry name" value="IPNS-like_FE2OG_OXY"/>
</dbReference>
<keyword evidence="6" id="KW-0266">Ethylene biosynthesis</keyword>
<dbReference type="GO" id="GO:0102276">
    <property type="term" value="F:2-oxoglutarate oxygenase/decarboxylase (ethylene-forming) activity"/>
    <property type="evidence" value="ECO:0007669"/>
    <property type="project" value="UniProtKB-EC"/>
</dbReference>
<dbReference type="InterPro" id="IPR027443">
    <property type="entry name" value="IPNS-like_sf"/>
</dbReference>
<comment type="caution">
    <text evidence="13">The sequence shown here is derived from an EMBL/GenBank/DDBJ whole genome shotgun (WGS) entry which is preliminary data.</text>
</comment>
<dbReference type="InterPro" id="IPR050231">
    <property type="entry name" value="Iron_ascorbate_oxido_reductase"/>
</dbReference>
<dbReference type="AlphaFoldDB" id="V2TVF1"/>
<gene>
    <name evidence="13" type="ORF">P256_00297</name>
</gene>
<dbReference type="EMBL" id="AYER01000001">
    <property type="protein sequence ID" value="ESK41307.1"/>
    <property type="molecule type" value="Genomic_DNA"/>
</dbReference>
<evidence type="ECO:0000256" key="11">
    <source>
        <dbReference type="RuleBase" id="RU003682"/>
    </source>
</evidence>
<evidence type="ECO:0000256" key="9">
    <source>
        <dbReference type="ARBA" id="ARBA00047725"/>
    </source>
</evidence>
<evidence type="ECO:0000256" key="5">
    <source>
        <dbReference type="ARBA" id="ARBA00019045"/>
    </source>
</evidence>
<dbReference type="PROSITE" id="PS51471">
    <property type="entry name" value="FE2OG_OXY"/>
    <property type="match status" value="1"/>
</dbReference>
<evidence type="ECO:0000256" key="6">
    <source>
        <dbReference type="ARBA" id="ARBA00022666"/>
    </source>
</evidence>
<evidence type="ECO:0000259" key="12">
    <source>
        <dbReference type="PROSITE" id="PS51471"/>
    </source>
</evidence>
<accession>V2TVF1</accession>
<dbReference type="SUPFAM" id="SSF51197">
    <property type="entry name" value="Clavaminate synthase-like"/>
    <property type="match status" value="1"/>
</dbReference>
<dbReference type="HOGENOM" id="CLU_010119_6_3_6"/>
<dbReference type="eggNOG" id="COG3491">
    <property type="taxonomic scope" value="Bacteria"/>
</dbReference>
<dbReference type="EC" id="1.13.12.19" evidence="4"/>
<keyword evidence="11" id="KW-0479">Metal-binding</keyword>
<dbReference type="PATRIC" id="fig|1392540.3.peg.288"/>
<evidence type="ECO:0000256" key="2">
    <source>
        <dbReference type="ARBA" id="ARBA00004767"/>
    </source>
</evidence>
<evidence type="ECO:0000256" key="8">
    <source>
        <dbReference type="ARBA" id="ARBA00031282"/>
    </source>
</evidence>
<evidence type="ECO:0000313" key="14">
    <source>
        <dbReference type="Proteomes" id="UP000023785"/>
    </source>
</evidence>
<sequence length="353" mass="40696">MNAIDEFDANRLPILDISQFYDLEKRKDFLNKLQYLARNYGFFYLVGHGLNLSRINEIKKYTHQFFKLDQKEKEAISIENSPHFRGYTKLNGENTQNIPDAREQIDIGPERQAIRFIKGEPIWTRLQGPNQWPNQWPEFKEVIESWLKDSRTISIDLLHAFMSALGLKETILDEFVAHSPNESLKLIHYPKVDIQNSSQGVGAHKDTNLLTLLLQDEIGGLQVFIHDKWIDVPYIEGAFVVNVGETLELATNGYLVANTHRVVSPKYKDRYSIAYFISPNIFAGDVPVLNLPEHLKALAKGPTSDPNNPLLRNVAENNMKSRFRSHLGVTKKFYPEIYNQLNPKKNGELYEKQ</sequence>
<dbReference type="GO" id="GO:0009693">
    <property type="term" value="P:ethylene biosynthetic process"/>
    <property type="evidence" value="ECO:0007669"/>
    <property type="project" value="UniProtKB-KW"/>
</dbReference>
<keyword evidence="11" id="KW-0408">Iron</keyword>
<evidence type="ECO:0000256" key="7">
    <source>
        <dbReference type="ARBA" id="ARBA00031011"/>
    </source>
</evidence>
<reference evidence="13 14" key="1">
    <citation type="submission" date="2013-10" db="EMBL/GenBank/DDBJ databases">
        <title>The Genome Sequence of Acinetobacter nectaris CIP 110549.</title>
        <authorList>
            <consortium name="The Broad Institute Genomics Platform"/>
            <consortium name="The Broad Institute Genome Sequencing Center for Infectious Disease"/>
            <person name="Cerqueira G."/>
            <person name="Feldgarden M."/>
            <person name="Courvalin P."/>
            <person name="Grillot-Courvalin C."/>
            <person name="Clermont D."/>
            <person name="Rocha E."/>
            <person name="Yoon E.-J."/>
            <person name="Nemec A."/>
            <person name="Young S.K."/>
            <person name="Zeng Q."/>
            <person name="Gargeya S."/>
            <person name="Fitzgerald M."/>
            <person name="Abouelleil A."/>
            <person name="Alvarado L."/>
            <person name="Berlin A.M."/>
            <person name="Chapman S.B."/>
            <person name="Gainer-Dewar J."/>
            <person name="Goldberg J."/>
            <person name="Gnerre S."/>
            <person name="Griggs A."/>
            <person name="Gujja S."/>
            <person name="Hansen M."/>
            <person name="Howarth C."/>
            <person name="Imamovic A."/>
            <person name="Ireland A."/>
            <person name="Larimer J."/>
            <person name="McCowan C."/>
            <person name="Murphy C."/>
            <person name="Pearson M."/>
            <person name="Poon T.W."/>
            <person name="Priest M."/>
            <person name="Roberts A."/>
            <person name="Saif S."/>
            <person name="Shea T."/>
            <person name="Sykes S."/>
            <person name="Wortman J."/>
            <person name="Nusbaum C."/>
            <person name="Birren B."/>
        </authorList>
    </citation>
    <scope>NUCLEOTIDE SEQUENCE [LARGE SCALE GENOMIC DNA]</scope>
    <source>
        <strain evidence="13 14">CIP 110549</strain>
    </source>
</reference>